<organism evidence="2 3">
    <name type="scientific">Psychrosphaera algicola</name>
    <dbReference type="NCBI Taxonomy" id="3023714"/>
    <lineage>
        <taxon>Bacteria</taxon>
        <taxon>Pseudomonadati</taxon>
        <taxon>Pseudomonadota</taxon>
        <taxon>Gammaproteobacteria</taxon>
        <taxon>Alteromonadales</taxon>
        <taxon>Pseudoalteromonadaceae</taxon>
        <taxon>Psychrosphaera</taxon>
    </lineage>
</organism>
<dbReference type="PANTHER" id="PTHR38602:SF1">
    <property type="entry name" value="INNER MEMBRANE PROTEIN"/>
    <property type="match status" value="1"/>
</dbReference>
<evidence type="ECO:0000313" key="3">
    <source>
        <dbReference type="Proteomes" id="UP001528411"/>
    </source>
</evidence>
<proteinExistence type="predicted"/>
<dbReference type="RefSeq" id="WP_215963256.1">
    <property type="nucleotide sequence ID" value="NZ_JAQOMS010000002.1"/>
</dbReference>
<keyword evidence="3" id="KW-1185">Reference proteome</keyword>
<protein>
    <submittedName>
        <fullName evidence="2">DUF2065 domain-containing protein</fullName>
    </submittedName>
</protein>
<dbReference type="EMBL" id="JAQOMS010000002">
    <property type="protein sequence ID" value="MDC2889566.1"/>
    <property type="molecule type" value="Genomic_DNA"/>
</dbReference>
<comment type="caution">
    <text evidence="2">The sequence shown here is derived from an EMBL/GenBank/DDBJ whole genome shotgun (WGS) entry which is preliminary data.</text>
</comment>
<evidence type="ECO:0000313" key="2">
    <source>
        <dbReference type="EMBL" id="MDC2889566.1"/>
    </source>
</evidence>
<accession>A0ABT5FG33</accession>
<dbReference type="InterPro" id="IPR019201">
    <property type="entry name" value="DUF2065"/>
</dbReference>
<dbReference type="Proteomes" id="UP001528411">
    <property type="component" value="Unassembled WGS sequence"/>
</dbReference>
<feature type="transmembrane region" description="Helical" evidence="1">
    <location>
        <begin position="6"/>
        <end position="27"/>
    </location>
</feature>
<dbReference type="PANTHER" id="PTHR38602">
    <property type="entry name" value="INNER MEMBRANE PROTEIN-RELATED"/>
    <property type="match status" value="1"/>
</dbReference>
<keyword evidence="1" id="KW-1133">Transmembrane helix</keyword>
<name>A0ABT5FG33_9GAMM</name>
<gene>
    <name evidence="2" type="ORF">PN838_13260</name>
</gene>
<reference evidence="2 3" key="1">
    <citation type="submission" date="2023-01" db="EMBL/GenBank/DDBJ databases">
        <title>Psychrosphaera sp. nov., isolated from marine algae.</title>
        <authorList>
            <person name="Bayburt H."/>
            <person name="Choi B.J."/>
            <person name="Kim J.M."/>
            <person name="Choi D.G."/>
            <person name="Jeon C.O."/>
        </authorList>
    </citation>
    <scope>NUCLEOTIDE SEQUENCE [LARGE SCALE GENOMIC DNA]</scope>
    <source>
        <strain evidence="2 3">G1-22</strain>
    </source>
</reference>
<keyword evidence="1" id="KW-0812">Transmembrane</keyword>
<keyword evidence="1" id="KW-0472">Membrane</keyword>
<feature type="transmembrane region" description="Helical" evidence="1">
    <location>
        <begin position="39"/>
        <end position="59"/>
    </location>
</feature>
<sequence>MQIEWLTVIGLVLIVEGMMPLLFPKIWQNYIRKLADEPISGIRFVGGVLFVLGIVLLMFR</sequence>
<dbReference type="Pfam" id="PF09838">
    <property type="entry name" value="DUF2065"/>
    <property type="match status" value="1"/>
</dbReference>
<evidence type="ECO:0000256" key="1">
    <source>
        <dbReference type="SAM" id="Phobius"/>
    </source>
</evidence>